<feature type="transmembrane region" description="Helical" evidence="10">
    <location>
        <begin position="150"/>
        <end position="170"/>
    </location>
</feature>
<dbReference type="Pfam" id="PF01151">
    <property type="entry name" value="ELO"/>
    <property type="match status" value="1"/>
</dbReference>
<comment type="subcellular location">
    <subcellularLocation>
        <location evidence="1">Membrane</location>
        <topology evidence="1">Multi-pass membrane protein</topology>
    </subcellularLocation>
</comment>
<keyword evidence="2 10" id="KW-0444">Lipid biosynthesis</keyword>
<evidence type="ECO:0000256" key="3">
    <source>
        <dbReference type="ARBA" id="ARBA00022679"/>
    </source>
</evidence>
<sequence length="312" mass="36055">MNTRGEPVFDENVYKYYASNRWKFLEEINGVESAGFMIRSPVAVVSCTLAYLGFVCLIGPWMMHNRKPYELKNIIRLYNLAMVIVSAILLKRVYGAVESLGTLVDCNKTFTMADQSGTKVYQMANFILMVRISEYFDTIFFTLRKKPNQVTFLHVFHHTFVPLYAYWILRTAPLRFNVYIILINSFIHVLMYSYYFLATFQQARGESLQPTNEKPSGLMMIVNKLLMFKKYMTQLQIMQFVSLGLYTIWAASQPNMCNVPKTYIVANFLLAFGFLSLFLHFYLNVYKSAGKTTTTTLRTTAASGTRVKDRSD</sequence>
<protein>
    <recommendedName>
        <fullName evidence="10">Elongation of very long chain fatty acids protein</fullName>
        <ecNumber evidence="10">2.3.1.199</ecNumber>
    </recommendedName>
    <alternativeName>
        <fullName evidence="10">Very-long-chain 3-oxoacyl-CoA synthase</fullName>
    </alternativeName>
</protein>
<evidence type="ECO:0000256" key="7">
    <source>
        <dbReference type="ARBA" id="ARBA00023098"/>
    </source>
</evidence>
<evidence type="ECO:0000256" key="8">
    <source>
        <dbReference type="ARBA" id="ARBA00023136"/>
    </source>
</evidence>
<evidence type="ECO:0000256" key="5">
    <source>
        <dbReference type="ARBA" id="ARBA00022832"/>
    </source>
</evidence>
<dbReference type="EMBL" id="GGYP01001926">
    <property type="protein sequence ID" value="MDE46697.1"/>
    <property type="molecule type" value="Transcribed_RNA"/>
</dbReference>
<dbReference type="GO" id="GO:0005789">
    <property type="term" value="C:endoplasmic reticulum membrane"/>
    <property type="evidence" value="ECO:0007669"/>
    <property type="project" value="TreeGrafter"/>
</dbReference>
<evidence type="ECO:0000313" key="11">
    <source>
        <dbReference type="EMBL" id="MDE46697.1"/>
    </source>
</evidence>
<dbReference type="GO" id="GO:0019367">
    <property type="term" value="P:fatty acid elongation, saturated fatty acid"/>
    <property type="evidence" value="ECO:0007669"/>
    <property type="project" value="TreeGrafter"/>
</dbReference>
<dbReference type="EC" id="2.3.1.199" evidence="10"/>
<comment type="catalytic activity">
    <reaction evidence="10">
        <text>a very-long-chain acyl-CoA + malonyl-CoA + H(+) = a very-long-chain 3-oxoacyl-CoA + CO2 + CoA</text>
        <dbReference type="Rhea" id="RHEA:32727"/>
        <dbReference type="ChEBI" id="CHEBI:15378"/>
        <dbReference type="ChEBI" id="CHEBI:16526"/>
        <dbReference type="ChEBI" id="CHEBI:57287"/>
        <dbReference type="ChEBI" id="CHEBI:57384"/>
        <dbReference type="ChEBI" id="CHEBI:90725"/>
        <dbReference type="ChEBI" id="CHEBI:90736"/>
        <dbReference type="EC" id="2.3.1.199"/>
    </reaction>
</comment>
<evidence type="ECO:0000256" key="9">
    <source>
        <dbReference type="ARBA" id="ARBA00023160"/>
    </source>
</evidence>
<keyword evidence="3 10" id="KW-0808">Transferase</keyword>
<keyword evidence="7 10" id="KW-0443">Lipid metabolism</keyword>
<feature type="transmembrane region" description="Helical" evidence="10">
    <location>
        <begin position="176"/>
        <end position="197"/>
    </location>
</feature>
<dbReference type="GO" id="GO:0034626">
    <property type="term" value="P:fatty acid elongation, polyunsaturated fatty acid"/>
    <property type="evidence" value="ECO:0007669"/>
    <property type="project" value="TreeGrafter"/>
</dbReference>
<feature type="transmembrane region" description="Helical" evidence="10">
    <location>
        <begin position="42"/>
        <end position="63"/>
    </location>
</feature>
<dbReference type="GO" id="GO:0042761">
    <property type="term" value="P:very long-chain fatty acid biosynthetic process"/>
    <property type="evidence" value="ECO:0007669"/>
    <property type="project" value="TreeGrafter"/>
</dbReference>
<evidence type="ECO:0000256" key="4">
    <source>
        <dbReference type="ARBA" id="ARBA00022692"/>
    </source>
</evidence>
<feature type="transmembrane region" description="Helical" evidence="10">
    <location>
        <begin position="75"/>
        <end position="94"/>
    </location>
</feature>
<keyword evidence="4 10" id="KW-0812">Transmembrane</keyword>
<evidence type="ECO:0000256" key="6">
    <source>
        <dbReference type="ARBA" id="ARBA00022989"/>
    </source>
</evidence>
<dbReference type="GO" id="GO:0009922">
    <property type="term" value="F:fatty acid elongase activity"/>
    <property type="evidence" value="ECO:0007669"/>
    <property type="project" value="UniProtKB-EC"/>
</dbReference>
<dbReference type="PROSITE" id="PS01188">
    <property type="entry name" value="ELO"/>
    <property type="match status" value="1"/>
</dbReference>
<evidence type="ECO:0000256" key="2">
    <source>
        <dbReference type="ARBA" id="ARBA00022516"/>
    </source>
</evidence>
<keyword evidence="9 10" id="KW-0275">Fatty acid biosynthesis</keyword>
<keyword evidence="8 10" id="KW-0472">Membrane</keyword>
<dbReference type="InterPro" id="IPR002076">
    <property type="entry name" value="ELO_fam"/>
</dbReference>
<organism evidence="11">
    <name type="scientific">Aceria tosichella</name>
    <name type="common">wheat curl mite</name>
    <dbReference type="NCBI Taxonomy" id="561515"/>
    <lineage>
        <taxon>Eukaryota</taxon>
        <taxon>Metazoa</taxon>
        <taxon>Ecdysozoa</taxon>
        <taxon>Arthropoda</taxon>
        <taxon>Chelicerata</taxon>
        <taxon>Arachnida</taxon>
        <taxon>Acari</taxon>
        <taxon>Acariformes</taxon>
        <taxon>Trombidiformes</taxon>
        <taxon>Prostigmata</taxon>
        <taxon>Eupodina</taxon>
        <taxon>Eriophyoidea</taxon>
        <taxon>Eriophyidae</taxon>
        <taxon>Eriophyinae</taxon>
        <taxon>Aceriini</taxon>
        <taxon>Aceria</taxon>
    </lineage>
</organism>
<feature type="transmembrane region" description="Helical" evidence="10">
    <location>
        <begin position="231"/>
        <end position="251"/>
    </location>
</feature>
<keyword evidence="5 10" id="KW-0276">Fatty acid metabolism</keyword>
<reference evidence="11" key="1">
    <citation type="submission" date="2018-10" db="EMBL/GenBank/DDBJ databases">
        <title>Transcriptome assembly of Aceria tosichella (Wheat curl mite) Type 2.</title>
        <authorList>
            <person name="Scully E.D."/>
            <person name="Geib S.M."/>
            <person name="Palmer N.A."/>
            <person name="Gupta A.K."/>
            <person name="Sarath G."/>
            <person name="Tatineni S."/>
        </authorList>
    </citation>
    <scope>NUCLEOTIDE SEQUENCE</scope>
    <source>
        <strain evidence="11">LincolnNE</strain>
    </source>
</reference>
<feature type="transmembrane region" description="Helical" evidence="10">
    <location>
        <begin position="263"/>
        <end position="283"/>
    </location>
</feature>
<name>A0A6G1S954_9ACAR</name>
<dbReference type="PANTHER" id="PTHR11157">
    <property type="entry name" value="FATTY ACID ACYL TRANSFERASE-RELATED"/>
    <property type="match status" value="1"/>
</dbReference>
<proteinExistence type="inferred from homology"/>
<keyword evidence="6 10" id="KW-1133">Transmembrane helix</keyword>
<evidence type="ECO:0000256" key="10">
    <source>
        <dbReference type="RuleBase" id="RU361115"/>
    </source>
</evidence>
<dbReference type="InterPro" id="IPR030457">
    <property type="entry name" value="ELO_CS"/>
</dbReference>
<dbReference type="GO" id="GO:0034625">
    <property type="term" value="P:fatty acid elongation, monounsaturated fatty acid"/>
    <property type="evidence" value="ECO:0007669"/>
    <property type="project" value="TreeGrafter"/>
</dbReference>
<evidence type="ECO:0000256" key="1">
    <source>
        <dbReference type="ARBA" id="ARBA00004141"/>
    </source>
</evidence>
<dbReference type="AlphaFoldDB" id="A0A6G1S954"/>
<dbReference type="GO" id="GO:0030148">
    <property type="term" value="P:sphingolipid biosynthetic process"/>
    <property type="evidence" value="ECO:0007669"/>
    <property type="project" value="TreeGrafter"/>
</dbReference>
<accession>A0A6G1S954</accession>
<comment type="similarity">
    <text evidence="10">Belongs to the ELO family.</text>
</comment>
<dbReference type="PANTHER" id="PTHR11157:SF69">
    <property type="entry name" value="ELONGATION OF VERY LONG CHAIN FATTY ACIDS PROTEIN 7"/>
    <property type="match status" value="1"/>
</dbReference>
<gene>
    <name evidence="11" type="primary">Elovl1_2</name>
    <name evidence="11" type="ORF">g.11757</name>
</gene>